<dbReference type="Proteomes" id="UP000241762">
    <property type="component" value="Chromosome"/>
</dbReference>
<reference evidence="1 2" key="1">
    <citation type="submission" date="2018-03" db="EMBL/GenBank/DDBJ databases">
        <title>A gene transfer event suggests a long-term partnership between eustigmatophyte algae and a novel lineage of endosymbiotic bacteria.</title>
        <authorList>
            <person name="Yurchenko T."/>
            <person name="Sevcikova T."/>
            <person name="Pribyl P."/>
            <person name="El Karkouri K."/>
            <person name="Klimes V."/>
            <person name="Amaral R."/>
            <person name="Zbrankova V."/>
            <person name="Kim E."/>
            <person name="Raoult D."/>
            <person name="Santos L.M.A."/>
            <person name="Elias M."/>
        </authorList>
    </citation>
    <scope>NUCLEOTIDE SEQUENCE [LARGE SCALE GENOMIC DNA]</scope>
    <source>
        <strain evidence="1">CCALA 838</strain>
    </source>
</reference>
<dbReference type="EMBL" id="CP027845">
    <property type="protein sequence ID" value="AVP87162.1"/>
    <property type="molecule type" value="Genomic_DNA"/>
</dbReference>
<sequence>MTKEEHKIEPITRTIEDHSVAYYMARFDEVCEEWHEKQIAKQAYAKGYVEGLIKSIIESIIDRAKGKAKAKIEMLIDSIKQKQIPHEMLLIFFSPTFNDQQISLAEKYISEHRDASDQLIMEEISKLLGESTQTHVTEG</sequence>
<protein>
    <submittedName>
        <fullName evidence="1">Uncharacterized protein</fullName>
    </submittedName>
</protein>
<evidence type="ECO:0000313" key="2">
    <source>
        <dbReference type="Proteomes" id="UP000241762"/>
    </source>
</evidence>
<keyword evidence="2" id="KW-1185">Reference proteome</keyword>
<gene>
    <name evidence="1" type="ORF">phytr_2040</name>
</gene>
<accession>A0A2P1P7B4</accession>
<organism evidence="1 2">
    <name type="scientific">Candidatus Phycorickettsia trachydisci</name>
    <dbReference type="NCBI Taxonomy" id="2115978"/>
    <lineage>
        <taxon>Bacteria</taxon>
        <taxon>Pseudomonadati</taxon>
        <taxon>Pseudomonadota</taxon>
        <taxon>Alphaproteobacteria</taxon>
        <taxon>Rickettsiales</taxon>
        <taxon>Rickettsiaceae</taxon>
        <taxon>Candidatus Phycorickettsia</taxon>
    </lineage>
</organism>
<proteinExistence type="predicted"/>
<evidence type="ECO:0000313" key="1">
    <source>
        <dbReference type="EMBL" id="AVP87162.1"/>
    </source>
</evidence>
<dbReference type="RefSeq" id="WP_106874034.1">
    <property type="nucleotide sequence ID" value="NZ_CP027845.1"/>
</dbReference>
<dbReference type="AlphaFoldDB" id="A0A2P1P7B4"/>
<name>A0A2P1P7B4_9RICK</name>
<dbReference type="KEGG" id="ptc:phytr_2040"/>